<keyword evidence="2" id="KW-1185">Reference proteome</keyword>
<organism evidence="1 2">
    <name type="scientific">Pseudomonas flexibilis</name>
    <dbReference type="NCBI Taxonomy" id="706570"/>
    <lineage>
        <taxon>Bacteria</taxon>
        <taxon>Pseudomonadati</taxon>
        <taxon>Pseudomonadota</taxon>
        <taxon>Gammaproteobacteria</taxon>
        <taxon>Pseudomonadales</taxon>
        <taxon>Pseudomonadaceae</taxon>
        <taxon>Pseudomonas</taxon>
    </lineage>
</organism>
<protein>
    <submittedName>
        <fullName evidence="1">Uncharacterized protein</fullName>
    </submittedName>
</protein>
<evidence type="ECO:0000313" key="1">
    <source>
        <dbReference type="EMBL" id="KHO64605.1"/>
    </source>
</evidence>
<gene>
    <name evidence="1" type="ORF">PT85_10440</name>
</gene>
<reference evidence="1 2" key="1">
    <citation type="submission" date="2014-11" db="EMBL/GenBank/DDBJ databases">
        <title>Genome sequence of Pseudomonas tuomuerensis JCM 14085.</title>
        <authorList>
            <person name="Shin S.-K."/>
            <person name="Yi H."/>
        </authorList>
    </citation>
    <scope>NUCLEOTIDE SEQUENCE [LARGE SCALE GENOMIC DNA]</scope>
    <source>
        <strain evidence="1 2">JCM 14085</strain>
    </source>
</reference>
<sequence length="74" mass="8385">MLPDSCQRSRCHLIIRIEKDQIIPAPLGYASIANRGKTAIFLADTDKFPRMALSQALHHFGSFIFRTVINDDQL</sequence>
<name>A0A0B3BPR6_9PSED</name>
<evidence type="ECO:0000313" key="2">
    <source>
        <dbReference type="Proteomes" id="UP000030980"/>
    </source>
</evidence>
<proteinExistence type="predicted"/>
<dbReference type="Proteomes" id="UP000030980">
    <property type="component" value="Unassembled WGS sequence"/>
</dbReference>
<dbReference type="EMBL" id="JTAK01000004">
    <property type="protein sequence ID" value="KHO64605.1"/>
    <property type="molecule type" value="Genomic_DNA"/>
</dbReference>
<dbReference type="AlphaFoldDB" id="A0A0B3BPR6"/>
<comment type="caution">
    <text evidence="1">The sequence shown here is derived from an EMBL/GenBank/DDBJ whole genome shotgun (WGS) entry which is preliminary data.</text>
</comment>
<accession>A0A0B3BPR6</accession>